<organism evidence="3 4">
    <name type="scientific">Sphaerobolus stellatus (strain SS14)</name>
    <dbReference type="NCBI Taxonomy" id="990650"/>
    <lineage>
        <taxon>Eukaryota</taxon>
        <taxon>Fungi</taxon>
        <taxon>Dikarya</taxon>
        <taxon>Basidiomycota</taxon>
        <taxon>Agaricomycotina</taxon>
        <taxon>Agaricomycetes</taxon>
        <taxon>Phallomycetidae</taxon>
        <taxon>Geastrales</taxon>
        <taxon>Sphaerobolaceae</taxon>
        <taxon>Sphaerobolus</taxon>
    </lineage>
</organism>
<dbReference type="PROSITE" id="PS51253">
    <property type="entry name" value="HTH_CENPB"/>
    <property type="match status" value="1"/>
</dbReference>
<evidence type="ECO:0000313" key="3">
    <source>
        <dbReference type="EMBL" id="KIJ34365.1"/>
    </source>
</evidence>
<dbReference type="GO" id="GO:0003677">
    <property type="term" value="F:DNA binding"/>
    <property type="evidence" value="ECO:0007669"/>
    <property type="project" value="UniProtKB-KW"/>
</dbReference>
<name>A0A0C9VA73_SPHS4</name>
<feature type="non-terminal residue" evidence="3">
    <location>
        <position position="1"/>
    </location>
</feature>
<feature type="domain" description="HTH CENPB-type" evidence="2">
    <location>
        <begin position="14"/>
        <end position="85"/>
    </location>
</feature>
<proteinExistence type="predicted"/>
<evidence type="ECO:0000256" key="1">
    <source>
        <dbReference type="ARBA" id="ARBA00023125"/>
    </source>
</evidence>
<reference evidence="3 4" key="1">
    <citation type="submission" date="2014-06" db="EMBL/GenBank/DDBJ databases">
        <title>Evolutionary Origins and Diversification of the Mycorrhizal Mutualists.</title>
        <authorList>
            <consortium name="DOE Joint Genome Institute"/>
            <consortium name="Mycorrhizal Genomics Consortium"/>
            <person name="Kohler A."/>
            <person name="Kuo A."/>
            <person name="Nagy L.G."/>
            <person name="Floudas D."/>
            <person name="Copeland A."/>
            <person name="Barry K.W."/>
            <person name="Cichocki N."/>
            <person name="Veneault-Fourrey C."/>
            <person name="LaButti K."/>
            <person name="Lindquist E.A."/>
            <person name="Lipzen A."/>
            <person name="Lundell T."/>
            <person name="Morin E."/>
            <person name="Murat C."/>
            <person name="Riley R."/>
            <person name="Ohm R."/>
            <person name="Sun H."/>
            <person name="Tunlid A."/>
            <person name="Henrissat B."/>
            <person name="Grigoriev I.V."/>
            <person name="Hibbett D.S."/>
            <person name="Martin F."/>
        </authorList>
    </citation>
    <scope>NUCLEOTIDE SEQUENCE [LARGE SCALE GENOMIC DNA]</scope>
    <source>
        <strain evidence="3 4">SS14</strain>
    </source>
</reference>
<dbReference type="Proteomes" id="UP000054279">
    <property type="component" value="Unassembled WGS sequence"/>
</dbReference>
<keyword evidence="1" id="KW-0238">DNA-binding</keyword>
<evidence type="ECO:0000313" key="4">
    <source>
        <dbReference type="Proteomes" id="UP000054279"/>
    </source>
</evidence>
<dbReference type="AlphaFoldDB" id="A0A0C9VA73"/>
<keyword evidence="4" id="KW-1185">Reference proteome</keyword>
<feature type="non-terminal residue" evidence="3">
    <location>
        <position position="109"/>
    </location>
</feature>
<dbReference type="OrthoDB" id="2668963at2759"/>
<evidence type="ECO:0000259" key="2">
    <source>
        <dbReference type="PROSITE" id="PS51253"/>
    </source>
</evidence>
<dbReference type="InterPro" id="IPR006600">
    <property type="entry name" value="HTH_CenpB_DNA-bd_dom"/>
</dbReference>
<accession>A0A0C9VA73</accession>
<dbReference type="HOGENOM" id="CLU_076148_4_0_1"/>
<protein>
    <recommendedName>
        <fullName evidence="2">HTH CENPB-type domain-containing protein</fullName>
    </recommendedName>
</protein>
<dbReference type="EMBL" id="KN837200">
    <property type="protein sequence ID" value="KIJ34365.1"/>
    <property type="molecule type" value="Genomic_DNA"/>
</dbReference>
<gene>
    <name evidence="3" type="ORF">M422DRAFT_81380</name>
</gene>
<sequence>SLAHLAKGGTSLSVFNALKHTLTPVQEGLLLDYMLESADQGFPLAHQNIEQFPNAILKASPSSRRRIGQNWVDWPVERHHDQLQLHWNKPLDTAHAHPLNLTAVYHWFN</sequence>